<name>A0ABW0KMH5_9BACT</name>
<dbReference type="InterPro" id="IPR001763">
    <property type="entry name" value="Rhodanese-like_dom"/>
</dbReference>
<comment type="caution">
    <text evidence="3">The sequence shown here is derived from an EMBL/GenBank/DDBJ whole genome shotgun (WGS) entry which is preliminary data.</text>
</comment>
<dbReference type="RefSeq" id="WP_377164113.1">
    <property type="nucleotide sequence ID" value="NZ_JBHSMQ010000001.1"/>
</dbReference>
<evidence type="ECO:0000256" key="1">
    <source>
        <dbReference type="SAM" id="SignalP"/>
    </source>
</evidence>
<dbReference type="Pfam" id="PF00581">
    <property type="entry name" value="Rhodanese"/>
    <property type="match status" value="1"/>
</dbReference>
<dbReference type="SUPFAM" id="SSF52821">
    <property type="entry name" value="Rhodanese/Cell cycle control phosphatase"/>
    <property type="match status" value="1"/>
</dbReference>
<protein>
    <submittedName>
        <fullName evidence="3">Rhodanese-like domain-containing protein</fullName>
    </submittedName>
</protein>
<gene>
    <name evidence="3" type="ORF">ACFQDI_05190</name>
</gene>
<keyword evidence="4" id="KW-1185">Reference proteome</keyword>
<dbReference type="PANTHER" id="PTHR43031:SF1">
    <property type="entry name" value="PYRIDINE NUCLEOTIDE-DISULPHIDE OXIDOREDUCTASE"/>
    <property type="match status" value="1"/>
</dbReference>
<dbReference type="EMBL" id="JBHSMQ010000001">
    <property type="protein sequence ID" value="MFC5454242.1"/>
    <property type="molecule type" value="Genomic_DNA"/>
</dbReference>
<feature type="signal peptide" evidence="1">
    <location>
        <begin position="1"/>
        <end position="20"/>
    </location>
</feature>
<proteinExistence type="predicted"/>
<accession>A0ABW0KMH5</accession>
<dbReference type="InterPro" id="IPR036873">
    <property type="entry name" value="Rhodanese-like_dom_sf"/>
</dbReference>
<evidence type="ECO:0000313" key="4">
    <source>
        <dbReference type="Proteomes" id="UP001596052"/>
    </source>
</evidence>
<reference evidence="4" key="1">
    <citation type="journal article" date="2019" name="Int. J. Syst. Evol. Microbiol.">
        <title>The Global Catalogue of Microorganisms (GCM) 10K type strain sequencing project: providing services to taxonomists for standard genome sequencing and annotation.</title>
        <authorList>
            <consortium name="The Broad Institute Genomics Platform"/>
            <consortium name="The Broad Institute Genome Sequencing Center for Infectious Disease"/>
            <person name="Wu L."/>
            <person name="Ma J."/>
        </authorList>
    </citation>
    <scope>NUCLEOTIDE SEQUENCE [LARGE SCALE GENOMIC DNA]</scope>
    <source>
        <strain evidence="4">CGMCC 4.1469</strain>
    </source>
</reference>
<organism evidence="3 4">
    <name type="scientific">Prosthecobacter fluviatilis</name>
    <dbReference type="NCBI Taxonomy" id="445931"/>
    <lineage>
        <taxon>Bacteria</taxon>
        <taxon>Pseudomonadati</taxon>
        <taxon>Verrucomicrobiota</taxon>
        <taxon>Verrucomicrobiia</taxon>
        <taxon>Verrucomicrobiales</taxon>
        <taxon>Verrucomicrobiaceae</taxon>
        <taxon>Prosthecobacter</taxon>
    </lineage>
</organism>
<dbReference type="Proteomes" id="UP001596052">
    <property type="component" value="Unassembled WGS sequence"/>
</dbReference>
<feature type="domain" description="Rhodanese" evidence="2">
    <location>
        <begin position="53"/>
        <end position="145"/>
    </location>
</feature>
<dbReference type="CDD" id="cd00158">
    <property type="entry name" value="RHOD"/>
    <property type="match status" value="1"/>
</dbReference>
<evidence type="ECO:0000259" key="2">
    <source>
        <dbReference type="PROSITE" id="PS50206"/>
    </source>
</evidence>
<feature type="chain" id="PRO_5047225489" evidence="1">
    <location>
        <begin position="21"/>
        <end position="145"/>
    </location>
</feature>
<dbReference type="InterPro" id="IPR050229">
    <property type="entry name" value="GlpE_sulfurtransferase"/>
</dbReference>
<dbReference type="PROSITE" id="PS50206">
    <property type="entry name" value="RHODANESE_3"/>
    <property type="match status" value="1"/>
</dbReference>
<dbReference type="PANTHER" id="PTHR43031">
    <property type="entry name" value="FAD-DEPENDENT OXIDOREDUCTASE"/>
    <property type="match status" value="1"/>
</dbReference>
<dbReference type="SMART" id="SM00450">
    <property type="entry name" value="RHOD"/>
    <property type="match status" value="1"/>
</dbReference>
<dbReference type="Gene3D" id="3.40.250.10">
    <property type="entry name" value="Rhodanese-like domain"/>
    <property type="match status" value="1"/>
</dbReference>
<keyword evidence="1" id="KW-0732">Signal</keyword>
<evidence type="ECO:0000313" key="3">
    <source>
        <dbReference type="EMBL" id="MFC5454242.1"/>
    </source>
</evidence>
<sequence length="145" mass="15931">MHTRLLSALLLFSLGTAALTAEPPGSPALPPAVVVPPEVHEIAPEQVTRQLVDHPDTQIIDVRTEDERHTRGYILNSLNHDYFHSQKTLDALDKLDKTRPTIVHCAIGGRAQFIAVKMHQMGFKNILLLKGGFNAWVASGQAVAR</sequence>